<evidence type="ECO:0000259" key="5">
    <source>
        <dbReference type="Pfam" id="PF04055"/>
    </source>
</evidence>
<feature type="domain" description="Radical SAM core" evidence="5">
    <location>
        <begin position="9"/>
        <end position="104"/>
    </location>
</feature>
<dbReference type="Pfam" id="PF13186">
    <property type="entry name" value="SPASM"/>
    <property type="match status" value="1"/>
</dbReference>
<keyword evidence="4" id="KW-0411">Iron-sulfur</keyword>
<dbReference type="Pfam" id="PF04055">
    <property type="entry name" value="Radical_SAM"/>
    <property type="match status" value="1"/>
</dbReference>
<dbReference type="AlphaFoldDB" id="A0A2G9Y7E6"/>
<dbReference type="InterPro" id="IPR058240">
    <property type="entry name" value="rSAM_sf"/>
</dbReference>
<dbReference type="InterPro" id="IPR023885">
    <property type="entry name" value="4Fe4S-binding_SPASM_dom"/>
</dbReference>
<evidence type="ECO:0000256" key="2">
    <source>
        <dbReference type="ARBA" id="ARBA00022723"/>
    </source>
</evidence>
<evidence type="ECO:0000256" key="1">
    <source>
        <dbReference type="ARBA" id="ARBA00022691"/>
    </source>
</evidence>
<dbReference type="GO" id="GO:0003824">
    <property type="term" value="F:catalytic activity"/>
    <property type="evidence" value="ECO:0007669"/>
    <property type="project" value="InterPro"/>
</dbReference>
<reference evidence="7 8" key="1">
    <citation type="submission" date="2017-09" db="EMBL/GenBank/DDBJ databases">
        <title>Depth-based differentiation of microbial function through sediment-hosted aquifers and enrichment of novel symbionts in the deep terrestrial subsurface.</title>
        <authorList>
            <person name="Probst A.J."/>
            <person name="Ladd B."/>
            <person name="Jarett J.K."/>
            <person name="Geller-Mcgrath D.E."/>
            <person name="Sieber C.M."/>
            <person name="Emerson J.B."/>
            <person name="Anantharaman K."/>
            <person name="Thomas B.C."/>
            <person name="Malmstrom R."/>
            <person name="Stieglmeier M."/>
            <person name="Klingl A."/>
            <person name="Woyke T."/>
            <person name="Ryan C.M."/>
            <person name="Banfield J.F."/>
        </authorList>
    </citation>
    <scope>NUCLEOTIDE SEQUENCE [LARGE SCALE GENOMIC DNA]</scope>
    <source>
        <strain evidence="7">CG23_combo_of_CG06-09_8_20_14_all_35_49</strain>
    </source>
</reference>
<proteinExistence type="predicted"/>
<dbReference type="Proteomes" id="UP000231025">
    <property type="component" value="Unassembled WGS sequence"/>
</dbReference>
<dbReference type="GO" id="GO:0046872">
    <property type="term" value="F:metal ion binding"/>
    <property type="evidence" value="ECO:0007669"/>
    <property type="project" value="UniProtKB-KW"/>
</dbReference>
<dbReference type="CDD" id="cd21109">
    <property type="entry name" value="SPASM"/>
    <property type="match status" value="1"/>
</dbReference>
<dbReference type="InterPro" id="IPR007197">
    <property type="entry name" value="rSAM"/>
</dbReference>
<comment type="caution">
    <text evidence="7">The sequence shown here is derived from an EMBL/GenBank/DDBJ whole genome shotgun (WGS) entry which is preliminary data.</text>
</comment>
<dbReference type="PANTHER" id="PTHR11228:SF7">
    <property type="entry name" value="PQQA PEPTIDE CYCLASE"/>
    <property type="match status" value="1"/>
</dbReference>
<dbReference type="SUPFAM" id="SSF102114">
    <property type="entry name" value="Radical SAM enzymes"/>
    <property type="match status" value="1"/>
</dbReference>
<accession>A0A2G9Y7E6</accession>
<keyword evidence="1" id="KW-0949">S-adenosyl-L-methionine</keyword>
<dbReference type="PANTHER" id="PTHR11228">
    <property type="entry name" value="RADICAL SAM DOMAIN PROTEIN"/>
    <property type="match status" value="1"/>
</dbReference>
<gene>
    <name evidence="7" type="ORF">COX47_01380</name>
</gene>
<evidence type="ECO:0000313" key="8">
    <source>
        <dbReference type="Proteomes" id="UP000231025"/>
    </source>
</evidence>
<name>A0A2G9Y7E6_9BACT</name>
<dbReference type="InterPro" id="IPR013785">
    <property type="entry name" value="Aldolase_TIM"/>
</dbReference>
<evidence type="ECO:0000313" key="7">
    <source>
        <dbReference type="EMBL" id="PIP15126.1"/>
    </source>
</evidence>
<protein>
    <submittedName>
        <fullName evidence="7">Uncharacterized protein</fullName>
    </submittedName>
</protein>
<evidence type="ECO:0000256" key="4">
    <source>
        <dbReference type="ARBA" id="ARBA00023014"/>
    </source>
</evidence>
<sequence length="262" mass="31097">SFQNFKKIVRPVKDLIENVNLWGFGEPFLAPDIMRMIDYAGENNIFVTIHTNANALNKKIMDRFRKNYRARISFSIDGLTQKTYGYYRRGGNLKKVLDNLSYLVGIKKKYNLYRTEIVWQFLINNRNEREVPYVKEAAKKIGVDRLRLKTINASKKYKEFIPKNEKYQREKDDKIKAKKCGFIDPGIPTVLWNGDVVVCCQDYKKDNIMGNVFKENLSDIWDSDRYQKFRKDYKEGINDFCNTKCKFTKKSKIYLKEFNFSK</sequence>
<feature type="domain" description="4Fe4S-binding SPASM" evidence="6">
    <location>
        <begin position="189"/>
        <end position="245"/>
    </location>
</feature>
<dbReference type="GO" id="GO:0051536">
    <property type="term" value="F:iron-sulfur cluster binding"/>
    <property type="evidence" value="ECO:0007669"/>
    <property type="project" value="UniProtKB-KW"/>
</dbReference>
<dbReference type="CDD" id="cd01335">
    <property type="entry name" value="Radical_SAM"/>
    <property type="match status" value="1"/>
</dbReference>
<keyword evidence="3" id="KW-0408">Iron</keyword>
<evidence type="ECO:0000259" key="6">
    <source>
        <dbReference type="Pfam" id="PF13186"/>
    </source>
</evidence>
<dbReference type="EMBL" id="PCRE01000017">
    <property type="protein sequence ID" value="PIP15126.1"/>
    <property type="molecule type" value="Genomic_DNA"/>
</dbReference>
<keyword evidence="2" id="KW-0479">Metal-binding</keyword>
<dbReference type="Gene3D" id="3.20.20.70">
    <property type="entry name" value="Aldolase class I"/>
    <property type="match status" value="1"/>
</dbReference>
<feature type="non-terminal residue" evidence="7">
    <location>
        <position position="1"/>
    </location>
</feature>
<evidence type="ECO:0000256" key="3">
    <source>
        <dbReference type="ARBA" id="ARBA00023004"/>
    </source>
</evidence>
<dbReference type="InterPro" id="IPR050377">
    <property type="entry name" value="Radical_SAM_PqqE_MftC-like"/>
</dbReference>
<organism evidence="7 8">
    <name type="scientific">Candidatus Roizmanbacteria bacterium CG23_combo_of_CG06-09_8_20_14_all_35_49</name>
    <dbReference type="NCBI Taxonomy" id="1974863"/>
    <lineage>
        <taxon>Bacteria</taxon>
        <taxon>Candidatus Roizmaniibacteriota</taxon>
    </lineage>
</organism>